<organism evidence="1">
    <name type="scientific">marine metagenome</name>
    <dbReference type="NCBI Taxonomy" id="408172"/>
    <lineage>
        <taxon>unclassified sequences</taxon>
        <taxon>metagenomes</taxon>
        <taxon>ecological metagenomes</taxon>
    </lineage>
</organism>
<accession>A0A382XWU3</accession>
<dbReference type="AlphaFoldDB" id="A0A382XWU3"/>
<feature type="non-terminal residue" evidence="1">
    <location>
        <position position="71"/>
    </location>
</feature>
<gene>
    <name evidence="1" type="ORF">METZ01_LOCUS428436</name>
</gene>
<dbReference type="EMBL" id="UINC01171166">
    <property type="protein sequence ID" value="SVD75582.1"/>
    <property type="molecule type" value="Genomic_DNA"/>
</dbReference>
<protein>
    <submittedName>
        <fullName evidence="1">Uncharacterized protein</fullName>
    </submittedName>
</protein>
<sequence>MAAQYNCNGIINWFKGNLDIASDSFTKSLAIQESGLNVADINLTTITFLNLIYKTSGKAINKQNICQCIKE</sequence>
<name>A0A382XWU3_9ZZZZ</name>
<evidence type="ECO:0000313" key="1">
    <source>
        <dbReference type="EMBL" id="SVD75582.1"/>
    </source>
</evidence>
<proteinExistence type="predicted"/>
<reference evidence="1" key="1">
    <citation type="submission" date="2018-05" db="EMBL/GenBank/DDBJ databases">
        <authorList>
            <person name="Lanie J.A."/>
            <person name="Ng W.-L."/>
            <person name="Kazmierczak K.M."/>
            <person name="Andrzejewski T.M."/>
            <person name="Davidsen T.M."/>
            <person name="Wayne K.J."/>
            <person name="Tettelin H."/>
            <person name="Glass J.I."/>
            <person name="Rusch D."/>
            <person name="Podicherti R."/>
            <person name="Tsui H.-C.T."/>
            <person name="Winkler M.E."/>
        </authorList>
    </citation>
    <scope>NUCLEOTIDE SEQUENCE</scope>
</reference>